<gene>
    <name evidence="6" type="ORF">SAOR_09565</name>
</gene>
<dbReference type="Pfam" id="PF14833">
    <property type="entry name" value="NAD_binding_11"/>
    <property type="match status" value="1"/>
</dbReference>
<evidence type="ECO:0000313" key="6">
    <source>
        <dbReference type="EMBL" id="ROO27051.1"/>
    </source>
</evidence>
<keyword evidence="1" id="KW-0560">Oxidoreductase</keyword>
<feature type="domain" description="6-phosphogluconate dehydrogenase NADP-binding" evidence="4">
    <location>
        <begin position="8"/>
        <end position="162"/>
    </location>
</feature>
<dbReference type="InterPro" id="IPR015815">
    <property type="entry name" value="HIBADH-related"/>
</dbReference>
<dbReference type="PIRSF" id="PIRSF000103">
    <property type="entry name" value="HIBADH"/>
    <property type="match status" value="1"/>
</dbReference>
<dbReference type="InterPro" id="IPR051265">
    <property type="entry name" value="HIBADH-related_NP60_sf"/>
</dbReference>
<evidence type="ECO:0000259" key="5">
    <source>
        <dbReference type="Pfam" id="PF14833"/>
    </source>
</evidence>
<name>A0A423PNF3_9GAMM</name>
<evidence type="ECO:0000256" key="1">
    <source>
        <dbReference type="ARBA" id="ARBA00023002"/>
    </source>
</evidence>
<accession>A0A423PNF3</accession>
<evidence type="ECO:0000256" key="2">
    <source>
        <dbReference type="ARBA" id="ARBA00023027"/>
    </source>
</evidence>
<dbReference type="GO" id="GO:0050661">
    <property type="term" value="F:NADP binding"/>
    <property type="evidence" value="ECO:0007669"/>
    <property type="project" value="InterPro"/>
</dbReference>
<dbReference type="SUPFAM" id="SSF48179">
    <property type="entry name" value="6-phosphogluconate dehydrogenase C-terminal domain-like"/>
    <property type="match status" value="1"/>
</dbReference>
<dbReference type="InterPro" id="IPR006115">
    <property type="entry name" value="6PGDH_NADP-bd"/>
</dbReference>
<dbReference type="InterPro" id="IPR036291">
    <property type="entry name" value="NAD(P)-bd_dom_sf"/>
</dbReference>
<dbReference type="EMBL" id="AYKH01000016">
    <property type="protein sequence ID" value="ROO27051.1"/>
    <property type="molecule type" value="Genomic_DNA"/>
</dbReference>
<dbReference type="PANTHER" id="PTHR43580">
    <property type="entry name" value="OXIDOREDUCTASE GLYR1-RELATED"/>
    <property type="match status" value="1"/>
</dbReference>
<evidence type="ECO:0000313" key="7">
    <source>
        <dbReference type="Proteomes" id="UP000283993"/>
    </source>
</evidence>
<feature type="domain" description="3-hydroxyisobutyrate dehydrogenase-like NAD-binding" evidence="5">
    <location>
        <begin position="171"/>
        <end position="287"/>
    </location>
</feature>
<dbReference type="SUPFAM" id="SSF51735">
    <property type="entry name" value="NAD(P)-binding Rossmann-fold domains"/>
    <property type="match status" value="1"/>
</dbReference>
<dbReference type="Pfam" id="PF03446">
    <property type="entry name" value="NAD_binding_2"/>
    <property type="match status" value="1"/>
</dbReference>
<keyword evidence="2" id="KW-0520">NAD</keyword>
<dbReference type="RefSeq" id="WP_123631230.1">
    <property type="nucleotide sequence ID" value="NZ_AYKH01000016.1"/>
</dbReference>
<dbReference type="AlphaFoldDB" id="A0A423PNF3"/>
<dbReference type="InterPro" id="IPR013328">
    <property type="entry name" value="6PGD_dom2"/>
</dbReference>
<feature type="active site" evidence="3">
    <location>
        <position position="175"/>
    </location>
</feature>
<dbReference type="InterPro" id="IPR008927">
    <property type="entry name" value="6-PGluconate_DH-like_C_sf"/>
</dbReference>
<dbReference type="Proteomes" id="UP000283993">
    <property type="component" value="Unassembled WGS sequence"/>
</dbReference>
<dbReference type="Gene3D" id="3.40.50.720">
    <property type="entry name" value="NAD(P)-binding Rossmann-like Domain"/>
    <property type="match status" value="1"/>
</dbReference>
<dbReference type="PROSITE" id="PS00895">
    <property type="entry name" value="3_HYDROXYISOBUT_DH"/>
    <property type="match status" value="1"/>
</dbReference>
<dbReference type="InterPro" id="IPR029154">
    <property type="entry name" value="HIBADH-like_NADP-bd"/>
</dbReference>
<dbReference type="GO" id="GO:0051287">
    <property type="term" value="F:NAD binding"/>
    <property type="evidence" value="ECO:0007669"/>
    <property type="project" value="InterPro"/>
</dbReference>
<reference evidence="6 7" key="1">
    <citation type="submission" date="2013-10" db="EMBL/GenBank/DDBJ databases">
        <title>Salinisphaera orenii MK-B5 Genome Sequencing.</title>
        <authorList>
            <person name="Lai Q."/>
            <person name="Li C."/>
            <person name="Shao Z."/>
        </authorList>
    </citation>
    <scope>NUCLEOTIDE SEQUENCE [LARGE SCALE GENOMIC DNA]</scope>
    <source>
        <strain evidence="6 7">MK-B5</strain>
    </source>
</reference>
<proteinExistence type="predicted"/>
<sequence length="301" mass="31213">MAPEHSARIGFIGLGVMGRAMAHNLLGAGFAVTVWNRSPAACEGLVAAGARRAGHAAEAAACDVLVTMLADDDAVRAVVDAHDLITAMPDHGVHVNMATCSIECAREMTARHAEAGRDYVAAPVLGRPDIARAARLNIVAAGAAHAVERARPALTAMGQNVWPAGDEPHRANAIKLAANFMLVTAVEAMGEATSLTSAYGVEPADFLEIITGSVFAAPAYLGYSGAMADRDYDNPEGFRLALGAKDMNLALAAARAEHVPLPLAATARERLVEALAAGEADLDLSVLAEGSRRAAHLDDRD</sequence>
<evidence type="ECO:0000259" key="4">
    <source>
        <dbReference type="Pfam" id="PF03446"/>
    </source>
</evidence>
<keyword evidence="7" id="KW-1185">Reference proteome</keyword>
<dbReference type="Gene3D" id="1.10.1040.10">
    <property type="entry name" value="N-(1-d-carboxylethyl)-l-norvaline Dehydrogenase, domain 2"/>
    <property type="match status" value="1"/>
</dbReference>
<dbReference type="GO" id="GO:0016491">
    <property type="term" value="F:oxidoreductase activity"/>
    <property type="evidence" value="ECO:0007669"/>
    <property type="project" value="UniProtKB-KW"/>
</dbReference>
<comment type="caution">
    <text evidence="6">The sequence shown here is derived from an EMBL/GenBank/DDBJ whole genome shotgun (WGS) entry which is preliminary data.</text>
</comment>
<dbReference type="InterPro" id="IPR002204">
    <property type="entry name" value="3-OH-isobutyrate_DH-rel_CS"/>
</dbReference>
<dbReference type="PANTHER" id="PTHR43580:SF2">
    <property type="entry name" value="CYTOKINE-LIKE NUCLEAR FACTOR N-PAC"/>
    <property type="match status" value="1"/>
</dbReference>
<organism evidence="6 7">
    <name type="scientific">Salinisphaera orenii MK-B5</name>
    <dbReference type="NCBI Taxonomy" id="856730"/>
    <lineage>
        <taxon>Bacteria</taxon>
        <taxon>Pseudomonadati</taxon>
        <taxon>Pseudomonadota</taxon>
        <taxon>Gammaproteobacteria</taxon>
        <taxon>Salinisphaerales</taxon>
        <taxon>Salinisphaeraceae</taxon>
        <taxon>Salinisphaera</taxon>
    </lineage>
</organism>
<dbReference type="GO" id="GO:0016054">
    <property type="term" value="P:organic acid catabolic process"/>
    <property type="evidence" value="ECO:0007669"/>
    <property type="project" value="UniProtKB-ARBA"/>
</dbReference>
<protein>
    <submittedName>
        <fullName evidence="6">Oxidoreductase</fullName>
    </submittedName>
</protein>
<evidence type="ECO:0000256" key="3">
    <source>
        <dbReference type="PIRSR" id="PIRSR000103-1"/>
    </source>
</evidence>